<gene>
    <name evidence="2" type="ORF">IFM89_037677</name>
</gene>
<proteinExistence type="predicted"/>
<accession>A0A835IIC0</accession>
<evidence type="ECO:0000313" key="2">
    <source>
        <dbReference type="EMBL" id="KAF9617614.1"/>
    </source>
</evidence>
<dbReference type="OrthoDB" id="1939383at2759"/>
<comment type="caution">
    <text evidence="2">The sequence shown here is derived from an EMBL/GenBank/DDBJ whole genome shotgun (WGS) entry which is preliminary data.</text>
</comment>
<evidence type="ECO:0000313" key="3">
    <source>
        <dbReference type="Proteomes" id="UP000631114"/>
    </source>
</evidence>
<protein>
    <submittedName>
        <fullName evidence="2">Uncharacterized protein</fullName>
    </submittedName>
</protein>
<evidence type="ECO:0000256" key="1">
    <source>
        <dbReference type="SAM" id="MobiDB-lite"/>
    </source>
</evidence>
<dbReference type="Proteomes" id="UP000631114">
    <property type="component" value="Unassembled WGS sequence"/>
</dbReference>
<sequence>MALTHDRRELGLKLTYGDLVPAMKDIKPTNIVLPPPNNRNPGRPKKQRIRGKDEEKSSGKRKCRRCGQNICKNGGILQEGVLEVLQLMLGEESDDSIVDLTREISDNSTEA</sequence>
<reference evidence="2 3" key="1">
    <citation type="submission" date="2020-10" db="EMBL/GenBank/DDBJ databases">
        <title>The Coptis chinensis genome and diversification of protoberbering-type alkaloids.</title>
        <authorList>
            <person name="Wang B."/>
            <person name="Shu S."/>
            <person name="Song C."/>
            <person name="Liu Y."/>
        </authorList>
    </citation>
    <scope>NUCLEOTIDE SEQUENCE [LARGE SCALE GENOMIC DNA]</scope>
    <source>
        <strain evidence="2">HL-2020</strain>
        <tissue evidence="2">Leaf</tissue>
    </source>
</reference>
<organism evidence="2 3">
    <name type="scientific">Coptis chinensis</name>
    <dbReference type="NCBI Taxonomy" id="261450"/>
    <lineage>
        <taxon>Eukaryota</taxon>
        <taxon>Viridiplantae</taxon>
        <taxon>Streptophyta</taxon>
        <taxon>Embryophyta</taxon>
        <taxon>Tracheophyta</taxon>
        <taxon>Spermatophyta</taxon>
        <taxon>Magnoliopsida</taxon>
        <taxon>Ranunculales</taxon>
        <taxon>Ranunculaceae</taxon>
        <taxon>Coptidoideae</taxon>
        <taxon>Coptis</taxon>
    </lineage>
</organism>
<dbReference type="AlphaFoldDB" id="A0A835IIC0"/>
<keyword evidence="3" id="KW-1185">Reference proteome</keyword>
<feature type="region of interest" description="Disordered" evidence="1">
    <location>
        <begin position="28"/>
        <end position="61"/>
    </location>
</feature>
<dbReference type="EMBL" id="JADFTS010000003">
    <property type="protein sequence ID" value="KAF9617614.1"/>
    <property type="molecule type" value="Genomic_DNA"/>
</dbReference>
<name>A0A835IIC0_9MAGN</name>